<accession>A0A8J8NDU6</accession>
<dbReference type="GO" id="GO:0046854">
    <property type="term" value="P:phosphatidylinositol phosphate biosynthetic process"/>
    <property type="evidence" value="ECO:0007669"/>
    <property type="project" value="InterPro"/>
</dbReference>
<dbReference type="SUPFAM" id="SSF56112">
    <property type="entry name" value="Protein kinase-like (PK-like)"/>
    <property type="match status" value="1"/>
</dbReference>
<keyword evidence="4" id="KW-0418">Kinase</keyword>
<dbReference type="SMART" id="SM00146">
    <property type="entry name" value="PI3Kc"/>
    <property type="match status" value="1"/>
</dbReference>
<dbReference type="PROSITE" id="PS00916">
    <property type="entry name" value="PI3_4_KINASE_2"/>
    <property type="match status" value="1"/>
</dbReference>
<dbReference type="GO" id="GO:0005737">
    <property type="term" value="C:cytoplasm"/>
    <property type="evidence" value="ECO:0007669"/>
    <property type="project" value="TreeGrafter"/>
</dbReference>
<dbReference type="PANTHER" id="PTHR10048">
    <property type="entry name" value="PHOSPHATIDYLINOSITOL KINASE"/>
    <property type="match status" value="1"/>
</dbReference>
<keyword evidence="5" id="KW-1133">Transmembrane helix</keyword>
<dbReference type="GO" id="GO:0016020">
    <property type="term" value="C:membrane"/>
    <property type="evidence" value="ECO:0007669"/>
    <property type="project" value="TreeGrafter"/>
</dbReference>
<dbReference type="Pfam" id="PF00454">
    <property type="entry name" value="PI3_PI4_kinase"/>
    <property type="match status" value="1"/>
</dbReference>
<dbReference type="PANTHER" id="PTHR10048:SF22">
    <property type="entry name" value="PHOSPHATIDYLINOSITOL 4-KINASE BETA"/>
    <property type="match status" value="1"/>
</dbReference>
<evidence type="ECO:0000259" key="6">
    <source>
        <dbReference type="PROSITE" id="PS50290"/>
    </source>
</evidence>
<dbReference type="EC" id="2.7.1.67" evidence="2"/>
<keyword evidence="3" id="KW-0808">Transferase</keyword>
<dbReference type="AlphaFoldDB" id="A0A8J8NDU6"/>
<evidence type="ECO:0000256" key="4">
    <source>
        <dbReference type="ARBA" id="ARBA00022777"/>
    </source>
</evidence>
<evidence type="ECO:0000256" key="1">
    <source>
        <dbReference type="ARBA" id="ARBA00001686"/>
    </source>
</evidence>
<comment type="catalytic activity">
    <reaction evidence="1">
        <text>a 1,2-diacyl-sn-glycero-3-phospho-(1D-myo-inositol) + ATP = a 1,2-diacyl-sn-glycero-3-phospho-(1D-myo-inositol 4-phosphate) + ADP + H(+)</text>
        <dbReference type="Rhea" id="RHEA:19877"/>
        <dbReference type="ChEBI" id="CHEBI:15378"/>
        <dbReference type="ChEBI" id="CHEBI:30616"/>
        <dbReference type="ChEBI" id="CHEBI:57880"/>
        <dbReference type="ChEBI" id="CHEBI:58178"/>
        <dbReference type="ChEBI" id="CHEBI:456216"/>
        <dbReference type="EC" id="2.7.1.67"/>
    </reaction>
</comment>
<dbReference type="FunFam" id="1.10.1070.11:FF:000016">
    <property type="entry name" value="PIK1p Phosphatidylinositol 4-kinase"/>
    <property type="match status" value="1"/>
</dbReference>
<dbReference type="PROSITE" id="PS00915">
    <property type="entry name" value="PI3_4_KINASE_1"/>
    <property type="match status" value="1"/>
</dbReference>
<evidence type="ECO:0000313" key="7">
    <source>
        <dbReference type="EMBL" id="TNV72595.1"/>
    </source>
</evidence>
<comment type="caution">
    <text evidence="7">The sequence shown here is derived from an EMBL/GenBank/DDBJ whole genome shotgun (WGS) entry which is preliminary data.</text>
</comment>
<dbReference type="Gene3D" id="1.10.1070.11">
    <property type="entry name" value="Phosphatidylinositol 3-/4-kinase, catalytic domain"/>
    <property type="match status" value="1"/>
</dbReference>
<proteinExistence type="predicted"/>
<dbReference type="PROSITE" id="PS50290">
    <property type="entry name" value="PI3_4_KINASE_3"/>
    <property type="match status" value="1"/>
</dbReference>
<evidence type="ECO:0000313" key="8">
    <source>
        <dbReference type="Proteomes" id="UP000785679"/>
    </source>
</evidence>
<dbReference type="EMBL" id="RRYP01021688">
    <property type="protein sequence ID" value="TNV72595.1"/>
    <property type="molecule type" value="Genomic_DNA"/>
</dbReference>
<organism evidence="7 8">
    <name type="scientific">Halteria grandinella</name>
    <dbReference type="NCBI Taxonomy" id="5974"/>
    <lineage>
        <taxon>Eukaryota</taxon>
        <taxon>Sar</taxon>
        <taxon>Alveolata</taxon>
        <taxon>Ciliophora</taxon>
        <taxon>Intramacronucleata</taxon>
        <taxon>Spirotrichea</taxon>
        <taxon>Stichotrichia</taxon>
        <taxon>Sporadotrichida</taxon>
        <taxon>Halteriidae</taxon>
        <taxon>Halteria</taxon>
    </lineage>
</organism>
<feature type="transmembrane region" description="Helical" evidence="5">
    <location>
        <begin position="165"/>
        <end position="182"/>
    </location>
</feature>
<name>A0A8J8NDU6_HALGN</name>
<evidence type="ECO:0000256" key="3">
    <source>
        <dbReference type="ARBA" id="ARBA00022679"/>
    </source>
</evidence>
<dbReference type="InterPro" id="IPR036940">
    <property type="entry name" value="PI3/4_kinase_cat_sf"/>
</dbReference>
<dbReference type="InterPro" id="IPR011009">
    <property type="entry name" value="Kinase-like_dom_sf"/>
</dbReference>
<dbReference type="InterPro" id="IPR000403">
    <property type="entry name" value="PI3/4_kinase_cat_dom"/>
</dbReference>
<reference evidence="7" key="1">
    <citation type="submission" date="2019-06" db="EMBL/GenBank/DDBJ databases">
        <authorList>
            <person name="Zheng W."/>
        </authorList>
    </citation>
    <scope>NUCLEOTIDE SEQUENCE</scope>
    <source>
        <strain evidence="7">QDHG01</strain>
    </source>
</reference>
<dbReference type="GO" id="GO:0004430">
    <property type="term" value="F:1-phosphatidylinositol 4-kinase activity"/>
    <property type="evidence" value="ECO:0007669"/>
    <property type="project" value="UniProtKB-EC"/>
</dbReference>
<dbReference type="InterPro" id="IPR015433">
    <property type="entry name" value="PI3/4_kinase"/>
</dbReference>
<keyword evidence="8" id="KW-1185">Reference proteome</keyword>
<dbReference type="Gene3D" id="3.30.1010.10">
    <property type="entry name" value="Phosphatidylinositol 3-kinase Catalytic Subunit, Chain A, domain 4"/>
    <property type="match status" value="1"/>
</dbReference>
<keyword evidence="5" id="KW-0812">Transmembrane</keyword>
<sequence length="335" mass="38653">MKKQCKIFVEGENGANPFLSDNPEHLNASPGSVVAKRKKNILIKETCKEQEERIRRESPYGQLKSWKLFRFIVKSNDDVRQEQFAMQLISEISQIFKLKKLPLWLKTYEILATGPNCGLIDYINDAMSLDEIHKKTDNQSLYDFFVQSFGKGKKRSKSFKRAQKAFLYSLAAYSLVCYVLQIKDRHNQNIMIDSEGHIIHIDYGFLLSNAPGKGLKFEKAPFKLTEEFVTVLRGTKNKKFHLFRDVMKMGFMALQEHADKVIILVEMMMMGAKDLSCFKDGELTVKALKERFFPTGKRMSEAEAGLFVDVLITESYGNWRTIVYDKIQYCCQGIV</sequence>
<dbReference type="OrthoDB" id="10264149at2759"/>
<dbReference type="InterPro" id="IPR018936">
    <property type="entry name" value="PI3/4_kinase_CS"/>
</dbReference>
<dbReference type="Proteomes" id="UP000785679">
    <property type="component" value="Unassembled WGS sequence"/>
</dbReference>
<gene>
    <name evidence="7" type="ORF">FGO68_gene6158</name>
</gene>
<evidence type="ECO:0000256" key="5">
    <source>
        <dbReference type="SAM" id="Phobius"/>
    </source>
</evidence>
<feature type="domain" description="PI3K/PI4K catalytic" evidence="6">
    <location>
        <begin position="22"/>
        <end position="320"/>
    </location>
</feature>
<protein>
    <recommendedName>
        <fullName evidence="2">1-phosphatidylinositol 4-kinase</fullName>
        <ecNumber evidence="2">2.7.1.67</ecNumber>
    </recommendedName>
</protein>
<evidence type="ECO:0000256" key="2">
    <source>
        <dbReference type="ARBA" id="ARBA00012169"/>
    </source>
</evidence>
<dbReference type="GO" id="GO:0048015">
    <property type="term" value="P:phosphatidylinositol-mediated signaling"/>
    <property type="evidence" value="ECO:0007669"/>
    <property type="project" value="TreeGrafter"/>
</dbReference>
<keyword evidence="5" id="KW-0472">Membrane</keyword>